<feature type="domain" description="4Fe-4S ferredoxin-type" evidence="5">
    <location>
        <begin position="17"/>
        <end position="45"/>
    </location>
</feature>
<dbReference type="InterPro" id="IPR050572">
    <property type="entry name" value="Fe-S_Ferredoxin"/>
</dbReference>
<name>A0A0F3GL03_9BACT</name>
<keyword evidence="2" id="KW-0479">Metal-binding</keyword>
<evidence type="ECO:0000313" key="6">
    <source>
        <dbReference type="EMBL" id="KJU82649.1"/>
    </source>
</evidence>
<keyword evidence="7" id="KW-1185">Reference proteome</keyword>
<dbReference type="PANTHER" id="PTHR43687:SF1">
    <property type="entry name" value="FERREDOXIN III"/>
    <property type="match status" value="1"/>
</dbReference>
<dbReference type="InterPro" id="IPR017900">
    <property type="entry name" value="4Fe4S_Fe_S_CS"/>
</dbReference>
<keyword evidence="4" id="KW-0411">Iron-sulfur</keyword>
<dbReference type="PROSITE" id="PS51379">
    <property type="entry name" value="4FE4S_FER_2"/>
    <property type="match status" value="2"/>
</dbReference>
<keyword evidence="3" id="KW-0408">Iron</keyword>
<evidence type="ECO:0000256" key="3">
    <source>
        <dbReference type="ARBA" id="ARBA00023004"/>
    </source>
</evidence>
<dbReference type="AlphaFoldDB" id="A0A0F3GL03"/>
<comment type="caution">
    <text evidence="6">The sequence shown here is derived from an EMBL/GenBank/DDBJ whole genome shotgun (WGS) entry which is preliminary data.</text>
</comment>
<dbReference type="Proteomes" id="UP000033423">
    <property type="component" value="Unassembled WGS sequence"/>
</dbReference>
<evidence type="ECO:0000256" key="1">
    <source>
        <dbReference type="ARBA" id="ARBA00022485"/>
    </source>
</evidence>
<evidence type="ECO:0000313" key="7">
    <source>
        <dbReference type="Proteomes" id="UP000033423"/>
    </source>
</evidence>
<dbReference type="PROSITE" id="PS00198">
    <property type="entry name" value="4FE4S_FER_1"/>
    <property type="match status" value="1"/>
</dbReference>
<proteinExistence type="predicted"/>
<evidence type="ECO:0000256" key="4">
    <source>
        <dbReference type="ARBA" id="ARBA00023014"/>
    </source>
</evidence>
<dbReference type="GO" id="GO:0051539">
    <property type="term" value="F:4 iron, 4 sulfur cluster binding"/>
    <property type="evidence" value="ECO:0007669"/>
    <property type="project" value="UniProtKB-KW"/>
</dbReference>
<feature type="domain" description="4Fe-4S ferredoxin-type" evidence="5">
    <location>
        <begin position="46"/>
        <end position="75"/>
    </location>
</feature>
<dbReference type="PANTHER" id="PTHR43687">
    <property type="entry name" value="ADENYLYLSULFATE REDUCTASE, BETA SUBUNIT"/>
    <property type="match status" value="1"/>
</dbReference>
<dbReference type="Pfam" id="PF13237">
    <property type="entry name" value="Fer4_10"/>
    <property type="match status" value="1"/>
</dbReference>
<accession>A0A0F3GL03</accession>
<gene>
    <name evidence="6" type="ORF">MBAV_005155</name>
</gene>
<organism evidence="6 7">
    <name type="scientific">Candidatus Magnetobacterium bavaricum</name>
    <dbReference type="NCBI Taxonomy" id="29290"/>
    <lineage>
        <taxon>Bacteria</taxon>
        <taxon>Pseudomonadati</taxon>
        <taxon>Nitrospirota</taxon>
        <taxon>Thermodesulfovibrionia</taxon>
        <taxon>Thermodesulfovibrionales</taxon>
        <taxon>Candidatus Magnetobacteriaceae</taxon>
        <taxon>Candidatus Magnetobacterium</taxon>
    </lineage>
</organism>
<dbReference type="EMBL" id="LACI01002225">
    <property type="protein sequence ID" value="KJU82649.1"/>
    <property type="molecule type" value="Genomic_DNA"/>
</dbReference>
<keyword evidence="1" id="KW-0004">4Fe-4S</keyword>
<evidence type="ECO:0000259" key="5">
    <source>
        <dbReference type="PROSITE" id="PS51379"/>
    </source>
</evidence>
<sequence>MFGPSLTRNIVRQNFTSRPTSNKKLCKLCNECVNICPAKAITNDGKSLHFDYEKCIRCYCCSEACPHGAIEVQRPLLSRLFSRLTRSKE</sequence>
<protein>
    <submittedName>
        <fullName evidence="6">4Fe-4S ferredoxin, iron-sulfur binding, subgroup domain protein</fullName>
    </submittedName>
</protein>
<evidence type="ECO:0000256" key="2">
    <source>
        <dbReference type="ARBA" id="ARBA00022723"/>
    </source>
</evidence>
<reference evidence="6 7" key="1">
    <citation type="submission" date="2015-02" db="EMBL/GenBank/DDBJ databases">
        <title>Single-cell genomics of uncultivated deep-branching MTB reveals a conserved set of magnetosome genes.</title>
        <authorList>
            <person name="Kolinko S."/>
            <person name="Richter M."/>
            <person name="Glockner F.O."/>
            <person name="Brachmann A."/>
            <person name="Schuler D."/>
        </authorList>
    </citation>
    <scope>NUCLEOTIDE SEQUENCE [LARGE SCALE GENOMIC DNA]</scope>
    <source>
        <strain evidence="6">TM-1</strain>
    </source>
</reference>
<dbReference type="SUPFAM" id="SSF54862">
    <property type="entry name" value="4Fe-4S ferredoxins"/>
    <property type="match status" value="1"/>
</dbReference>
<dbReference type="GO" id="GO:0046872">
    <property type="term" value="F:metal ion binding"/>
    <property type="evidence" value="ECO:0007669"/>
    <property type="project" value="UniProtKB-KW"/>
</dbReference>
<dbReference type="InterPro" id="IPR017896">
    <property type="entry name" value="4Fe4S_Fe-S-bd"/>
</dbReference>
<dbReference type="Gene3D" id="3.30.70.20">
    <property type="match status" value="1"/>
</dbReference>